<dbReference type="EMBL" id="GBXM01095566">
    <property type="protein sequence ID" value="JAH13011.1"/>
    <property type="molecule type" value="Transcribed_RNA"/>
</dbReference>
<accession>A0A0E9Q802</accession>
<evidence type="ECO:0000256" key="1">
    <source>
        <dbReference type="SAM" id="MobiDB-lite"/>
    </source>
</evidence>
<evidence type="ECO:0000313" key="2">
    <source>
        <dbReference type="EMBL" id="JAH13011.1"/>
    </source>
</evidence>
<name>A0A0E9Q802_ANGAN</name>
<reference evidence="2" key="1">
    <citation type="submission" date="2014-11" db="EMBL/GenBank/DDBJ databases">
        <authorList>
            <person name="Amaro Gonzalez C."/>
        </authorList>
    </citation>
    <scope>NUCLEOTIDE SEQUENCE</scope>
</reference>
<proteinExistence type="predicted"/>
<organism evidence="2">
    <name type="scientific">Anguilla anguilla</name>
    <name type="common">European freshwater eel</name>
    <name type="synonym">Muraena anguilla</name>
    <dbReference type="NCBI Taxonomy" id="7936"/>
    <lineage>
        <taxon>Eukaryota</taxon>
        <taxon>Metazoa</taxon>
        <taxon>Chordata</taxon>
        <taxon>Craniata</taxon>
        <taxon>Vertebrata</taxon>
        <taxon>Euteleostomi</taxon>
        <taxon>Actinopterygii</taxon>
        <taxon>Neopterygii</taxon>
        <taxon>Teleostei</taxon>
        <taxon>Anguilliformes</taxon>
        <taxon>Anguillidae</taxon>
        <taxon>Anguilla</taxon>
    </lineage>
</organism>
<feature type="region of interest" description="Disordered" evidence="1">
    <location>
        <begin position="13"/>
        <end position="32"/>
    </location>
</feature>
<protein>
    <submittedName>
        <fullName evidence="2">Uncharacterized protein</fullName>
    </submittedName>
</protein>
<sequence>MLWAGHHHAIMSYGKRLGPRGAPRKKQLEKVR</sequence>
<dbReference type="AlphaFoldDB" id="A0A0E9Q802"/>
<reference evidence="2" key="2">
    <citation type="journal article" date="2015" name="Fish Shellfish Immunol.">
        <title>Early steps in the European eel (Anguilla anguilla)-Vibrio vulnificus interaction in the gills: Role of the RtxA13 toxin.</title>
        <authorList>
            <person name="Callol A."/>
            <person name="Pajuelo D."/>
            <person name="Ebbesson L."/>
            <person name="Teles M."/>
            <person name="MacKenzie S."/>
            <person name="Amaro C."/>
        </authorList>
    </citation>
    <scope>NUCLEOTIDE SEQUENCE</scope>
</reference>